<name>G0V7P8_NAUCA</name>
<feature type="region of interest" description="Disordered" evidence="1">
    <location>
        <begin position="737"/>
        <end position="765"/>
    </location>
</feature>
<dbReference type="GO" id="GO:2000397">
    <property type="term" value="P:positive regulation of ubiquitin-dependent endocytosis"/>
    <property type="evidence" value="ECO:0007669"/>
    <property type="project" value="EnsemblFungi"/>
</dbReference>
<dbReference type="GO" id="GO:0005769">
    <property type="term" value="C:early endosome"/>
    <property type="evidence" value="ECO:0007669"/>
    <property type="project" value="EnsemblFungi"/>
</dbReference>
<dbReference type="PANTHER" id="PTHR11188">
    <property type="entry name" value="ARRESTIN DOMAIN CONTAINING PROTEIN"/>
    <property type="match status" value="1"/>
</dbReference>
<reference key="2">
    <citation type="submission" date="2011-08" db="EMBL/GenBank/DDBJ databases">
        <title>Genome sequence of Naumovozyma castellii.</title>
        <authorList>
            <person name="Gordon J.L."/>
            <person name="Armisen D."/>
            <person name="Proux-Wera E."/>
            <person name="OhEigeartaigh S.S."/>
            <person name="Byrne K.P."/>
            <person name="Wolfe K.H."/>
        </authorList>
    </citation>
    <scope>NUCLEOTIDE SEQUENCE</scope>
    <source>
        <strain>Type strain:CBS 4309</strain>
    </source>
</reference>
<protein>
    <recommendedName>
        <fullName evidence="2">Arrestin C-terminal-like domain-containing protein</fullName>
    </recommendedName>
</protein>
<feature type="region of interest" description="Disordered" evidence="1">
    <location>
        <begin position="161"/>
        <end position="202"/>
    </location>
</feature>
<dbReference type="InterPro" id="IPR011022">
    <property type="entry name" value="Arrestin_C-like"/>
</dbReference>
<dbReference type="GeneID" id="96900975"/>
<evidence type="ECO:0000259" key="2">
    <source>
        <dbReference type="SMART" id="SM01017"/>
    </source>
</evidence>
<dbReference type="GO" id="GO:0051453">
    <property type="term" value="P:regulation of intracellular pH"/>
    <property type="evidence" value="ECO:0007669"/>
    <property type="project" value="EnsemblFungi"/>
</dbReference>
<dbReference type="EMBL" id="HE576752">
    <property type="protein sequence ID" value="CCC67496.1"/>
    <property type="molecule type" value="Genomic_DNA"/>
</dbReference>
<gene>
    <name evidence="3" type="primary">NCAS0A09380</name>
    <name evidence="3" type="ordered locus">NCAS_0A09380</name>
</gene>
<dbReference type="Pfam" id="PF02752">
    <property type="entry name" value="Arrestin_C"/>
    <property type="match status" value="1"/>
</dbReference>
<dbReference type="InterPro" id="IPR050357">
    <property type="entry name" value="Arrestin_domain-protein"/>
</dbReference>
<keyword evidence="4" id="KW-1185">Reference proteome</keyword>
<feature type="compositionally biased region" description="Low complexity" evidence="1">
    <location>
        <begin position="161"/>
        <end position="174"/>
    </location>
</feature>
<evidence type="ECO:0000313" key="4">
    <source>
        <dbReference type="Proteomes" id="UP000001640"/>
    </source>
</evidence>
<dbReference type="OrthoDB" id="2238745at2759"/>
<dbReference type="STRING" id="1064592.G0V7P8"/>
<dbReference type="GO" id="GO:0005829">
    <property type="term" value="C:cytosol"/>
    <property type="evidence" value="ECO:0007669"/>
    <property type="project" value="TreeGrafter"/>
</dbReference>
<feature type="compositionally biased region" description="Basic and acidic residues" evidence="1">
    <location>
        <begin position="747"/>
        <end position="757"/>
    </location>
</feature>
<dbReference type="Gene3D" id="2.60.40.640">
    <property type="match status" value="2"/>
</dbReference>
<dbReference type="OMA" id="DIINHTW"/>
<dbReference type="RefSeq" id="XP_003673877.1">
    <property type="nucleotide sequence ID" value="XM_003673829.1"/>
</dbReference>
<dbReference type="InParanoid" id="G0V7P8"/>
<sequence>MPFVIRSPLFPPEKSVEVPLDADPIAQTSSVELYIQLAEPTVFLQGFESRHIAEKCPGILRGSLIVRVLKPSKIKNISLSFKGYSRTEWPEGIPPKRQDFVEINDIINHTWPFYQAENSISTETNPEKTSVDDAILQTTGASLFKPLPKKPDHLHFHSNNTSTLNLNATPSTSNFSRRGSEHTIEMKTPFNRGRATSNVSVTSASRSLSPLNLFRRATSISAHDQSSHLNVASSTNNNNNNQNSANRATPTSLFSDILSSTFSNSNDQSLQNVMHTSGSGNNEHFIFQPGDYIYTFEQLISQSYPESIKADFGFVEYFLFASIERFGAFKSNITARLPIDIVRTQSDTCVEESEPIIISRDWENQLYYDIVIASKDIILDAFLPITFKFSPLDKVILHRVRIYITETLEYYCKGKKIHRMEPTKKFLLAEHRGPKLPDAPPDSKRSKAKYMGNLLEDELSGDLINKTFEYQVFVPSKFDNHQALHPDTTYDKIKSNHWIKLCLRLSKMVNNKRKHYEISIDSPIHVLNKLCSHANTLLPSYDSHMLCNEESAFQDSQTDSQRRGFDTSYHNSNIFFPKEIMLSPVLSPEVQELNENANINETSTHARRGSLRHHILQHDKPDEDIDTIFNSPKLKSNIYHPDMIQRELTSPQAIPLSPITSPQLRPLSLADPPPAFDFSDDILKYGNSAPPKHPPAYIDVMKHDGVDINSNHSIPSLMIPKIMVNKSQESLVSNKATNSIRDQLSSNKDDSKKHDNDTSLGSIEEDGDIASGFSFHGSNLPSGILRSQSSNLFPTANRRKSIQDILPSTIRNDTMFFNDLNQLLDDSHFGETDMDINNNNNNNTDHLNVGTSAPSSSIGQSCRSSFDRSFVDISKDSANTQPLLDTSESRNNLDMDYSMNRSRDSIDEIPKLPMDPSVDITALYDRNPNVWHPLQSETGFLPLSPVLSSDFHVFPDQLAKNKEEEESTSDNNRELGLTDASSSRKSDILDRQSDEFESKPIFNTIDNEALGTPEASVI</sequence>
<reference evidence="3 4" key="1">
    <citation type="journal article" date="2011" name="Proc. Natl. Acad. Sci. U.S.A.">
        <title>Evolutionary erosion of yeast sex chromosomes by mating-type switching accidents.</title>
        <authorList>
            <person name="Gordon J.L."/>
            <person name="Armisen D."/>
            <person name="Proux-Wera E."/>
            <person name="Oheigeartaigh S.S."/>
            <person name="Byrne K.P."/>
            <person name="Wolfe K.H."/>
        </authorList>
    </citation>
    <scope>NUCLEOTIDE SEQUENCE [LARGE SCALE GENOMIC DNA]</scope>
    <source>
        <strain evidence="4">ATCC 76901 / BCRC 22586 / CBS 4309 / NBRC 1992 / NRRL Y-12630</strain>
    </source>
</reference>
<dbReference type="GO" id="GO:0030674">
    <property type="term" value="F:protein-macromolecule adaptor activity"/>
    <property type="evidence" value="ECO:0007669"/>
    <property type="project" value="TreeGrafter"/>
</dbReference>
<feature type="region of interest" description="Disordered" evidence="1">
    <location>
        <begin position="961"/>
        <end position="1018"/>
    </location>
</feature>
<feature type="compositionally biased region" description="Basic and acidic residues" evidence="1">
    <location>
        <begin position="982"/>
        <end position="998"/>
    </location>
</feature>
<dbReference type="GO" id="GO:0005770">
    <property type="term" value="C:late endosome"/>
    <property type="evidence" value="ECO:0007669"/>
    <property type="project" value="EnsemblFungi"/>
</dbReference>
<organism evidence="3 4">
    <name type="scientific">Naumovozyma castellii</name>
    <name type="common">Yeast</name>
    <name type="synonym">Saccharomyces castellii</name>
    <dbReference type="NCBI Taxonomy" id="27288"/>
    <lineage>
        <taxon>Eukaryota</taxon>
        <taxon>Fungi</taxon>
        <taxon>Dikarya</taxon>
        <taxon>Ascomycota</taxon>
        <taxon>Saccharomycotina</taxon>
        <taxon>Saccharomycetes</taxon>
        <taxon>Saccharomycetales</taxon>
        <taxon>Saccharomycetaceae</taxon>
        <taxon>Naumovozyma</taxon>
    </lineage>
</organism>
<dbReference type="SMART" id="SM01017">
    <property type="entry name" value="Arrestin_C"/>
    <property type="match status" value="1"/>
</dbReference>
<evidence type="ECO:0000256" key="1">
    <source>
        <dbReference type="SAM" id="MobiDB-lite"/>
    </source>
</evidence>
<dbReference type="FunCoup" id="G0V7P8">
    <property type="interactions" value="78"/>
</dbReference>
<dbReference type="eggNOG" id="KOG3780">
    <property type="taxonomic scope" value="Eukaryota"/>
</dbReference>
<dbReference type="PANTHER" id="PTHR11188:SF174">
    <property type="entry name" value="ARRESTIN-RELATED TRAFFICKING ADAPTER 10-RELATED"/>
    <property type="match status" value="1"/>
</dbReference>
<dbReference type="Proteomes" id="UP000001640">
    <property type="component" value="Chromosome 1"/>
</dbReference>
<dbReference type="InterPro" id="IPR014752">
    <property type="entry name" value="Arrestin-like_C"/>
</dbReference>
<feature type="compositionally biased region" description="Low complexity" evidence="1">
    <location>
        <begin position="230"/>
        <end position="248"/>
    </location>
</feature>
<dbReference type="GO" id="GO:0070086">
    <property type="term" value="P:ubiquitin-dependent endocytosis"/>
    <property type="evidence" value="ECO:0007669"/>
    <property type="project" value="TreeGrafter"/>
</dbReference>
<feature type="domain" description="Arrestin C-terminal-like" evidence="2">
    <location>
        <begin position="362"/>
        <end position="531"/>
    </location>
</feature>
<accession>G0V7P8</accession>
<dbReference type="HOGENOM" id="CLU_008578_0_1_1"/>
<feature type="region of interest" description="Disordered" evidence="1">
    <location>
        <begin position="225"/>
        <end position="249"/>
    </location>
</feature>
<evidence type="ECO:0000313" key="3">
    <source>
        <dbReference type="EMBL" id="CCC67496.1"/>
    </source>
</evidence>
<proteinExistence type="predicted"/>
<dbReference type="KEGG" id="ncs:NCAS_0A09380"/>
<dbReference type="GO" id="GO:0031625">
    <property type="term" value="F:ubiquitin protein ligase binding"/>
    <property type="evidence" value="ECO:0007669"/>
    <property type="project" value="EnsemblFungi"/>
</dbReference>
<dbReference type="AlphaFoldDB" id="G0V7P8"/>